<dbReference type="EMBL" id="JACZHT010000007">
    <property type="protein sequence ID" value="MBE1237826.1"/>
    <property type="molecule type" value="Genomic_DNA"/>
</dbReference>
<evidence type="ECO:0000256" key="5">
    <source>
        <dbReference type="ARBA" id="ARBA00022840"/>
    </source>
</evidence>
<evidence type="ECO:0000313" key="10">
    <source>
        <dbReference type="EMBL" id="MBE1237826.1"/>
    </source>
</evidence>
<keyword evidence="1" id="KW-0547">Nucleotide-binding</keyword>
<evidence type="ECO:0000256" key="4">
    <source>
        <dbReference type="ARBA" id="ARBA00022806"/>
    </source>
</evidence>
<keyword evidence="6" id="KW-0238">DNA-binding</keyword>
<dbReference type="Pfam" id="PF00271">
    <property type="entry name" value="Helicase_C"/>
    <property type="match status" value="1"/>
</dbReference>
<feature type="domain" description="Helicase C-terminal" evidence="9">
    <location>
        <begin position="462"/>
        <end position="621"/>
    </location>
</feature>
<dbReference type="InterPro" id="IPR012340">
    <property type="entry name" value="NA-bd_OB-fold"/>
</dbReference>
<dbReference type="NCBIfam" id="NF008168">
    <property type="entry name" value="PRK10917.2-2"/>
    <property type="match status" value="1"/>
</dbReference>
<dbReference type="CDD" id="cd17992">
    <property type="entry name" value="DEXHc_RecG"/>
    <property type="match status" value="1"/>
</dbReference>
<dbReference type="RefSeq" id="WP_192534837.1">
    <property type="nucleotide sequence ID" value="NZ_JACZHT010000007.1"/>
</dbReference>
<evidence type="ECO:0000256" key="6">
    <source>
        <dbReference type="ARBA" id="ARBA00023125"/>
    </source>
</evidence>
<feature type="domain" description="Helicase ATP-binding" evidence="8">
    <location>
        <begin position="281"/>
        <end position="443"/>
    </location>
</feature>
<dbReference type="InterPro" id="IPR045562">
    <property type="entry name" value="RecG_dom3_C"/>
</dbReference>
<reference evidence="10" key="1">
    <citation type="submission" date="2020-10" db="EMBL/GenBank/DDBJ databases">
        <title>Genome sequence of the unusual species of purple photosynthetic bacteria, Phaeovibrio sulfidiphilus DSM 23193, type strain.</title>
        <authorList>
            <person name="Kyndt J.A."/>
            <person name="Meyer T.E."/>
        </authorList>
    </citation>
    <scope>NUCLEOTIDE SEQUENCE</scope>
    <source>
        <strain evidence="10">DSM 23193</strain>
    </source>
</reference>
<dbReference type="InterPro" id="IPR004365">
    <property type="entry name" value="NA-bd_OB_tRNA"/>
</dbReference>
<dbReference type="SUPFAM" id="SSF52540">
    <property type="entry name" value="P-loop containing nucleoside triphosphate hydrolases"/>
    <property type="match status" value="2"/>
</dbReference>
<dbReference type="Proteomes" id="UP000631034">
    <property type="component" value="Unassembled WGS sequence"/>
</dbReference>
<dbReference type="Pfam" id="PF01336">
    <property type="entry name" value="tRNA_anti-codon"/>
    <property type="match status" value="1"/>
</dbReference>
<keyword evidence="3" id="KW-0378">Hydrolase</keyword>
<dbReference type="GO" id="GO:0003678">
    <property type="term" value="F:DNA helicase activity"/>
    <property type="evidence" value="ECO:0007669"/>
    <property type="project" value="TreeGrafter"/>
</dbReference>
<evidence type="ECO:0000256" key="7">
    <source>
        <dbReference type="ARBA" id="ARBA00023204"/>
    </source>
</evidence>
<dbReference type="SUPFAM" id="SSF50249">
    <property type="entry name" value="Nucleic acid-binding proteins"/>
    <property type="match status" value="1"/>
</dbReference>
<dbReference type="Gene3D" id="3.40.50.300">
    <property type="entry name" value="P-loop containing nucleotide triphosphate hydrolases"/>
    <property type="match status" value="2"/>
</dbReference>
<keyword evidence="2" id="KW-0227">DNA damage</keyword>
<evidence type="ECO:0000259" key="8">
    <source>
        <dbReference type="PROSITE" id="PS51192"/>
    </source>
</evidence>
<dbReference type="SMART" id="SM00490">
    <property type="entry name" value="HELICc"/>
    <property type="match status" value="1"/>
</dbReference>
<dbReference type="SMART" id="SM00487">
    <property type="entry name" value="DEXDc"/>
    <property type="match status" value="1"/>
</dbReference>
<dbReference type="PANTHER" id="PTHR47964:SF1">
    <property type="entry name" value="ATP-DEPENDENT DNA HELICASE HOMOLOG RECG, CHLOROPLASTIC"/>
    <property type="match status" value="1"/>
</dbReference>
<name>A0A8J6YQF8_9PROT</name>
<gene>
    <name evidence="10" type="primary">recG</name>
    <name evidence="10" type="ORF">IHV25_09220</name>
</gene>
<keyword evidence="7" id="KW-0234">DNA repair</keyword>
<dbReference type="GO" id="GO:0006281">
    <property type="term" value="P:DNA repair"/>
    <property type="evidence" value="ECO:0007669"/>
    <property type="project" value="UniProtKB-KW"/>
</dbReference>
<dbReference type="Pfam" id="PF19833">
    <property type="entry name" value="RecG_dom3_C"/>
    <property type="match status" value="1"/>
</dbReference>
<evidence type="ECO:0000313" key="11">
    <source>
        <dbReference type="Proteomes" id="UP000631034"/>
    </source>
</evidence>
<keyword evidence="4 10" id="KW-0347">Helicase</keyword>
<evidence type="ECO:0000256" key="1">
    <source>
        <dbReference type="ARBA" id="ARBA00022741"/>
    </source>
</evidence>
<dbReference type="InterPro" id="IPR011545">
    <property type="entry name" value="DEAD/DEAH_box_helicase_dom"/>
</dbReference>
<dbReference type="Pfam" id="PF00270">
    <property type="entry name" value="DEAD"/>
    <property type="match status" value="1"/>
</dbReference>
<dbReference type="InterPro" id="IPR001650">
    <property type="entry name" value="Helicase_C-like"/>
</dbReference>
<accession>A0A8J6YQF8</accession>
<keyword evidence="5" id="KW-0067">ATP-binding</keyword>
<sequence>MRPSSLDPLFRPFDSFRGVGKALSAALERLLGGTVALDALWHLPTGLVDRRFRPSVADAPPGAIVTLDVQVEAHFPPASRSRPYRVLVSDSTGEVQLVWFRARETWIRDMLPVGARRIVSGKIEVFDGRRQMVHPSHVLPLEQAATLDRVEPVYPLAAGVSGRALEKLVDQILESLPDLPEWLDPTLVAREGWPTWTEALRRVHRPETPDALQPEDPARRRLAFDELLAGQLALLLVRRRFRRRRGRSLVADNTLRAPALAHVGFTLTGAQARTLQEIDADMASESAMLRLLQGDVGSGKTVVALLALLTAVENGAQAALMAPTDLLARQHLETLRPACAAAGVEIALLSGRDKGRERERVLAALASGALPLVVGTHALFQDGVQFHDLGLVVIDEQHRFGVHQRLALSSKADHAVDVLVMTATPIPRTLTLTHYGDMDVSRIDEKPPGREVPDTRVLPVDRLEDIFSAIGRAIQGGNRVYWVCPLIEESETLDLAAADQRFEQLRSRFGERVGLVHGRMKGPERDAVMAGFSSGSLDILVATTVIEVGVNVPEATVMVVEHAERFGLAQLHQLRGRIGRGTGRSTCLLVYAPPLGSVARARLEVMRTTDDGFLIAEEDLRLRGGGEVLGVRQTGLPVFRLAGGMPDLAELLSVARADAKRILETDPDLEGPRAEALRTLLYLFGQDTAIRTLWSG</sequence>
<dbReference type="GO" id="GO:0003677">
    <property type="term" value="F:DNA binding"/>
    <property type="evidence" value="ECO:0007669"/>
    <property type="project" value="UniProtKB-KW"/>
</dbReference>
<evidence type="ECO:0000259" key="9">
    <source>
        <dbReference type="PROSITE" id="PS51194"/>
    </source>
</evidence>
<keyword evidence="11" id="KW-1185">Reference proteome</keyword>
<dbReference type="InterPro" id="IPR014001">
    <property type="entry name" value="Helicase_ATP-bd"/>
</dbReference>
<proteinExistence type="predicted"/>
<dbReference type="AlphaFoldDB" id="A0A8J6YQF8"/>
<dbReference type="InterPro" id="IPR027417">
    <property type="entry name" value="P-loop_NTPase"/>
</dbReference>
<comment type="caution">
    <text evidence="10">The sequence shown here is derived from an EMBL/GenBank/DDBJ whole genome shotgun (WGS) entry which is preliminary data.</text>
</comment>
<dbReference type="Gene3D" id="2.40.50.140">
    <property type="entry name" value="Nucleic acid-binding proteins"/>
    <property type="match status" value="1"/>
</dbReference>
<organism evidence="10 11">
    <name type="scientific">Phaeovibrio sulfidiphilus</name>
    <dbReference type="NCBI Taxonomy" id="1220600"/>
    <lineage>
        <taxon>Bacteria</taxon>
        <taxon>Pseudomonadati</taxon>
        <taxon>Pseudomonadota</taxon>
        <taxon>Alphaproteobacteria</taxon>
        <taxon>Rhodospirillales</taxon>
        <taxon>Rhodospirillaceae</taxon>
        <taxon>Phaeovibrio</taxon>
    </lineage>
</organism>
<dbReference type="CDD" id="cd04488">
    <property type="entry name" value="RecG_wedge_OBF"/>
    <property type="match status" value="1"/>
</dbReference>
<dbReference type="NCBIfam" id="NF008164">
    <property type="entry name" value="PRK10917.1-2"/>
    <property type="match status" value="1"/>
</dbReference>
<dbReference type="PANTHER" id="PTHR47964">
    <property type="entry name" value="ATP-DEPENDENT DNA HELICASE HOMOLOG RECG, CHLOROPLASTIC"/>
    <property type="match status" value="1"/>
</dbReference>
<dbReference type="PROSITE" id="PS51192">
    <property type="entry name" value="HELICASE_ATP_BIND_1"/>
    <property type="match status" value="1"/>
</dbReference>
<dbReference type="GO" id="GO:0005524">
    <property type="term" value="F:ATP binding"/>
    <property type="evidence" value="ECO:0007669"/>
    <property type="project" value="UniProtKB-KW"/>
</dbReference>
<dbReference type="PROSITE" id="PS51194">
    <property type="entry name" value="HELICASE_CTER"/>
    <property type="match status" value="1"/>
</dbReference>
<evidence type="ECO:0000256" key="3">
    <source>
        <dbReference type="ARBA" id="ARBA00022801"/>
    </source>
</evidence>
<dbReference type="InterPro" id="IPR047112">
    <property type="entry name" value="RecG/Mfd"/>
</dbReference>
<protein>
    <submittedName>
        <fullName evidence="10">ATP-dependent DNA helicase RecG</fullName>
    </submittedName>
</protein>
<evidence type="ECO:0000256" key="2">
    <source>
        <dbReference type="ARBA" id="ARBA00022763"/>
    </source>
</evidence>
<dbReference type="GO" id="GO:0016787">
    <property type="term" value="F:hydrolase activity"/>
    <property type="evidence" value="ECO:0007669"/>
    <property type="project" value="UniProtKB-KW"/>
</dbReference>